<keyword evidence="3" id="KW-1185">Reference proteome</keyword>
<dbReference type="Gene3D" id="1.20.1250.20">
    <property type="entry name" value="MFS general substrate transporter like domains"/>
    <property type="match status" value="1"/>
</dbReference>
<accession>A0ABP8YEJ1</accession>
<keyword evidence="1" id="KW-1133">Transmembrane helix</keyword>
<feature type="transmembrane region" description="Helical" evidence="1">
    <location>
        <begin position="107"/>
        <end position="134"/>
    </location>
</feature>
<evidence type="ECO:0000313" key="2">
    <source>
        <dbReference type="EMBL" id="GAA4727911.1"/>
    </source>
</evidence>
<feature type="transmembrane region" description="Helical" evidence="1">
    <location>
        <begin position="20"/>
        <end position="40"/>
    </location>
</feature>
<feature type="transmembrane region" description="Helical" evidence="1">
    <location>
        <begin position="331"/>
        <end position="349"/>
    </location>
</feature>
<keyword evidence="1" id="KW-0812">Transmembrane</keyword>
<dbReference type="InterPro" id="IPR036259">
    <property type="entry name" value="MFS_trans_sf"/>
</dbReference>
<evidence type="ECO:0008006" key="4">
    <source>
        <dbReference type="Google" id="ProtNLM"/>
    </source>
</evidence>
<dbReference type="Pfam" id="PF07690">
    <property type="entry name" value="MFS_1"/>
    <property type="match status" value="1"/>
</dbReference>
<feature type="transmembrane region" description="Helical" evidence="1">
    <location>
        <begin position="304"/>
        <end position="325"/>
    </location>
</feature>
<keyword evidence="1" id="KW-0472">Membrane</keyword>
<proteinExistence type="predicted"/>
<feature type="transmembrane region" description="Helical" evidence="1">
    <location>
        <begin position="52"/>
        <end position="70"/>
    </location>
</feature>
<organism evidence="2 3">
    <name type="scientific">Nocardioides endophyticus</name>
    <dbReference type="NCBI Taxonomy" id="1353775"/>
    <lineage>
        <taxon>Bacteria</taxon>
        <taxon>Bacillati</taxon>
        <taxon>Actinomycetota</taxon>
        <taxon>Actinomycetes</taxon>
        <taxon>Propionibacteriales</taxon>
        <taxon>Nocardioidaceae</taxon>
        <taxon>Nocardioides</taxon>
    </lineage>
</organism>
<feature type="transmembrane region" description="Helical" evidence="1">
    <location>
        <begin position="267"/>
        <end position="292"/>
    </location>
</feature>
<evidence type="ECO:0000313" key="3">
    <source>
        <dbReference type="Proteomes" id="UP001499882"/>
    </source>
</evidence>
<feature type="transmembrane region" description="Helical" evidence="1">
    <location>
        <begin position="212"/>
        <end position="231"/>
    </location>
</feature>
<sequence>MGVVATAAQSIVDSTGRGDGFPGLMATAFFLVGSLTALSVGPHVDRFGVRRTAIVAGSLTAGVGFPLLALGHPMALFAGSAATGAAFSVMLPATNAILRLALPPDRLVLGVCLKQAAIPLSLLLAGEVVSLLHLGLRETFLAADAMAVVVLAAFVWATRDARVPRRAAQELPSASERGAWRYGVATLLASLTAGALIGYASITLRATGMAEALVAHVLVVGNLAGISTRVLSGFAAQHFRLTSWWPVALMMLSGAIGTLALCSSVPAVAGVGALIAFALGWGWSGLTFALVLATSRHRPGSSGALLQAGGMLGTAVGPLVMLAASHSVGMAAGWALMAGALAGAGWLVMPTTRDRLLAP</sequence>
<gene>
    <name evidence="2" type="ORF">GCM10023350_08720</name>
</gene>
<dbReference type="EMBL" id="BAABKN010000005">
    <property type="protein sequence ID" value="GAA4727911.1"/>
    <property type="molecule type" value="Genomic_DNA"/>
</dbReference>
<dbReference type="InterPro" id="IPR011701">
    <property type="entry name" value="MFS"/>
</dbReference>
<evidence type="ECO:0000256" key="1">
    <source>
        <dbReference type="SAM" id="Phobius"/>
    </source>
</evidence>
<feature type="transmembrane region" description="Helical" evidence="1">
    <location>
        <begin position="243"/>
        <end position="261"/>
    </location>
</feature>
<name>A0ABP8YEJ1_9ACTN</name>
<dbReference type="Proteomes" id="UP001499882">
    <property type="component" value="Unassembled WGS sequence"/>
</dbReference>
<feature type="transmembrane region" description="Helical" evidence="1">
    <location>
        <begin position="140"/>
        <end position="158"/>
    </location>
</feature>
<feature type="transmembrane region" description="Helical" evidence="1">
    <location>
        <begin position="76"/>
        <end position="98"/>
    </location>
</feature>
<reference evidence="3" key="1">
    <citation type="journal article" date="2019" name="Int. J. Syst. Evol. Microbiol.">
        <title>The Global Catalogue of Microorganisms (GCM) 10K type strain sequencing project: providing services to taxonomists for standard genome sequencing and annotation.</title>
        <authorList>
            <consortium name="The Broad Institute Genomics Platform"/>
            <consortium name="The Broad Institute Genome Sequencing Center for Infectious Disease"/>
            <person name="Wu L."/>
            <person name="Ma J."/>
        </authorList>
    </citation>
    <scope>NUCLEOTIDE SEQUENCE [LARGE SCALE GENOMIC DNA]</scope>
    <source>
        <strain evidence="3">JCM 18532</strain>
    </source>
</reference>
<protein>
    <recommendedName>
        <fullName evidence="4">MFS transporter</fullName>
    </recommendedName>
</protein>
<feature type="transmembrane region" description="Helical" evidence="1">
    <location>
        <begin position="179"/>
        <end position="200"/>
    </location>
</feature>
<comment type="caution">
    <text evidence="2">The sequence shown here is derived from an EMBL/GenBank/DDBJ whole genome shotgun (WGS) entry which is preliminary data.</text>
</comment>
<dbReference type="SUPFAM" id="SSF103473">
    <property type="entry name" value="MFS general substrate transporter"/>
    <property type="match status" value="1"/>
</dbReference>